<comment type="caution">
    <text evidence="2">The sequence shown here is derived from an EMBL/GenBank/DDBJ whole genome shotgun (WGS) entry which is preliminary data.</text>
</comment>
<dbReference type="Pfam" id="PF07707">
    <property type="entry name" value="BACK"/>
    <property type="match status" value="1"/>
</dbReference>
<dbReference type="InterPro" id="IPR051481">
    <property type="entry name" value="BTB-POZ/Galectin-3-binding"/>
</dbReference>
<evidence type="ECO:0000313" key="2">
    <source>
        <dbReference type="EMBL" id="GMT14566.1"/>
    </source>
</evidence>
<protein>
    <recommendedName>
        <fullName evidence="1">BTB domain-containing protein</fullName>
    </recommendedName>
</protein>
<dbReference type="CDD" id="cd18292">
    <property type="entry name" value="BTB_POZ_BTBD17"/>
    <property type="match status" value="1"/>
</dbReference>
<dbReference type="Pfam" id="PF00651">
    <property type="entry name" value="BTB"/>
    <property type="match status" value="1"/>
</dbReference>
<reference evidence="2" key="1">
    <citation type="submission" date="2023-10" db="EMBL/GenBank/DDBJ databases">
        <title>Genome assembly of Pristionchus species.</title>
        <authorList>
            <person name="Yoshida K."/>
            <person name="Sommer R.J."/>
        </authorList>
    </citation>
    <scope>NUCLEOTIDE SEQUENCE</scope>
    <source>
        <strain evidence="2">RS5133</strain>
    </source>
</reference>
<feature type="domain" description="BTB" evidence="1">
    <location>
        <begin position="76"/>
        <end position="144"/>
    </location>
</feature>
<feature type="non-terminal residue" evidence="2">
    <location>
        <position position="332"/>
    </location>
</feature>
<name>A0AAV5V4Q2_9BILA</name>
<dbReference type="PANTHER" id="PTHR24410">
    <property type="entry name" value="HL07962P-RELATED"/>
    <property type="match status" value="1"/>
</dbReference>
<keyword evidence="3" id="KW-1185">Reference proteome</keyword>
<evidence type="ECO:0000259" key="1">
    <source>
        <dbReference type="PROSITE" id="PS50097"/>
    </source>
</evidence>
<organism evidence="2 3">
    <name type="scientific">Pristionchus fissidentatus</name>
    <dbReference type="NCBI Taxonomy" id="1538716"/>
    <lineage>
        <taxon>Eukaryota</taxon>
        <taxon>Metazoa</taxon>
        <taxon>Ecdysozoa</taxon>
        <taxon>Nematoda</taxon>
        <taxon>Chromadorea</taxon>
        <taxon>Rhabditida</taxon>
        <taxon>Rhabditina</taxon>
        <taxon>Diplogasteromorpha</taxon>
        <taxon>Diplogasteroidea</taxon>
        <taxon>Neodiplogasteridae</taxon>
        <taxon>Pristionchus</taxon>
    </lineage>
</organism>
<dbReference type="Gene3D" id="3.30.710.10">
    <property type="entry name" value="Potassium Channel Kv1.1, Chain A"/>
    <property type="match status" value="1"/>
</dbReference>
<dbReference type="PROSITE" id="PS50097">
    <property type="entry name" value="BTB"/>
    <property type="match status" value="1"/>
</dbReference>
<proteinExistence type="predicted"/>
<dbReference type="InterPro" id="IPR011705">
    <property type="entry name" value="BACK"/>
</dbReference>
<dbReference type="AlphaFoldDB" id="A0AAV5V4Q2"/>
<dbReference type="PANTHER" id="PTHR24410:SF47">
    <property type="entry name" value="BTB DOMAIN-CONTAINING PROTEIN"/>
    <property type="match status" value="1"/>
</dbReference>
<dbReference type="Gene3D" id="1.25.40.420">
    <property type="match status" value="1"/>
</dbReference>
<dbReference type="InterPro" id="IPR011333">
    <property type="entry name" value="SKP1/BTB/POZ_sf"/>
</dbReference>
<dbReference type="SUPFAM" id="SSF54695">
    <property type="entry name" value="POZ domain"/>
    <property type="match status" value="1"/>
</dbReference>
<evidence type="ECO:0000313" key="3">
    <source>
        <dbReference type="Proteomes" id="UP001432322"/>
    </source>
</evidence>
<gene>
    <name evidence="2" type="ORF">PFISCL1PPCAC_5863</name>
</gene>
<dbReference type="SMART" id="SM00875">
    <property type="entry name" value="BACK"/>
    <property type="match status" value="1"/>
</dbReference>
<sequence length="332" mass="37457">FVCASALPVLPSSRTVVVVHLVKVLMTISDLPSPNKDRVVNRLPSREDEPCGIDCFGDDRDALNDLAKYYNNAHLSDVNLVIGDQVFPSHRLMLAKGSDVFDRMLSQRWNGDSKEVTIVEDPSTVRYFPDFLRFLYCNHVVLHHENTLPILILADKYNVTGLKKVCVDFAISSVIPHTDLKEIFHTWFSYATKVFHEKLIRACVDVIAVKMESIISSPEWEKTWDSLDRDQLMELLKSNSLVVKNELSLWDSLLRWLSSSSHPERGGPTAAPLISQLMPLIRFSSMSPHEISTIEESPLAKTHPKIFLPLIGQAYKTHAVPLAIRARDCTGL</sequence>
<dbReference type="SMART" id="SM00225">
    <property type="entry name" value="BTB"/>
    <property type="match status" value="1"/>
</dbReference>
<accession>A0AAV5V4Q2</accession>
<dbReference type="Proteomes" id="UP001432322">
    <property type="component" value="Unassembled WGS sequence"/>
</dbReference>
<dbReference type="InterPro" id="IPR000210">
    <property type="entry name" value="BTB/POZ_dom"/>
</dbReference>
<dbReference type="EMBL" id="BTSY01000002">
    <property type="protein sequence ID" value="GMT14566.1"/>
    <property type="molecule type" value="Genomic_DNA"/>
</dbReference>
<feature type="non-terminal residue" evidence="2">
    <location>
        <position position="1"/>
    </location>
</feature>